<protein>
    <submittedName>
        <fullName evidence="1">Uncharacterized protein</fullName>
    </submittedName>
</protein>
<accession>A0A4Y2CEK9</accession>
<name>A0A4Y2CEK9_ARAVE</name>
<sequence length="101" mass="11513">MVSPDKHIANLRFKQDKVVNGRPSTAETTLKRRNAVSLCQFIEKTCIHHTFKRFAYATGQSDQSIIQGIGRDFPRLENGNHNSFVPLSRKTLFPPNSIKQM</sequence>
<evidence type="ECO:0000313" key="2">
    <source>
        <dbReference type="Proteomes" id="UP000499080"/>
    </source>
</evidence>
<organism evidence="1 2">
    <name type="scientific">Araneus ventricosus</name>
    <name type="common">Orbweaver spider</name>
    <name type="synonym">Epeira ventricosa</name>
    <dbReference type="NCBI Taxonomy" id="182803"/>
    <lineage>
        <taxon>Eukaryota</taxon>
        <taxon>Metazoa</taxon>
        <taxon>Ecdysozoa</taxon>
        <taxon>Arthropoda</taxon>
        <taxon>Chelicerata</taxon>
        <taxon>Arachnida</taxon>
        <taxon>Araneae</taxon>
        <taxon>Araneomorphae</taxon>
        <taxon>Entelegynae</taxon>
        <taxon>Araneoidea</taxon>
        <taxon>Araneidae</taxon>
        <taxon>Araneus</taxon>
    </lineage>
</organism>
<reference evidence="1 2" key="1">
    <citation type="journal article" date="2019" name="Sci. Rep.">
        <title>Orb-weaving spider Araneus ventricosus genome elucidates the spidroin gene catalogue.</title>
        <authorList>
            <person name="Kono N."/>
            <person name="Nakamura H."/>
            <person name="Ohtoshi R."/>
            <person name="Moran D.A.P."/>
            <person name="Shinohara A."/>
            <person name="Yoshida Y."/>
            <person name="Fujiwara M."/>
            <person name="Mori M."/>
            <person name="Tomita M."/>
            <person name="Arakawa K."/>
        </authorList>
    </citation>
    <scope>NUCLEOTIDE SEQUENCE [LARGE SCALE GENOMIC DNA]</scope>
</reference>
<dbReference type="AlphaFoldDB" id="A0A4Y2CEK9"/>
<dbReference type="Proteomes" id="UP000499080">
    <property type="component" value="Unassembled WGS sequence"/>
</dbReference>
<dbReference type="EMBL" id="BGPR01000184">
    <property type="protein sequence ID" value="GBM02793.1"/>
    <property type="molecule type" value="Genomic_DNA"/>
</dbReference>
<evidence type="ECO:0000313" key="1">
    <source>
        <dbReference type="EMBL" id="GBM02793.1"/>
    </source>
</evidence>
<proteinExistence type="predicted"/>
<comment type="caution">
    <text evidence="1">The sequence shown here is derived from an EMBL/GenBank/DDBJ whole genome shotgun (WGS) entry which is preliminary data.</text>
</comment>
<gene>
    <name evidence="1" type="ORF">AVEN_51983_1</name>
</gene>
<keyword evidence="2" id="KW-1185">Reference proteome</keyword>